<comment type="subcellular location">
    <subcellularLocation>
        <location evidence="1 15">Cell membrane</location>
        <topology evidence="1 15">Multi-pass membrane protein</topology>
    </subcellularLocation>
</comment>
<keyword evidence="9 15" id="KW-0472">Membrane</keyword>
<keyword evidence="7 15" id="KW-1133">Transmembrane helix</keyword>
<comment type="similarity">
    <text evidence="2 14">Belongs to the G-protein coupled receptor 1 family.</text>
</comment>
<dbReference type="Proteomes" id="UP000812440">
    <property type="component" value="Chromosome 8_10"/>
</dbReference>
<dbReference type="PANTHER" id="PTHR24242:SF411">
    <property type="entry name" value="OLFACTORY RECEPTOR"/>
    <property type="match status" value="1"/>
</dbReference>
<feature type="transmembrane region" description="Helical" evidence="15">
    <location>
        <begin position="235"/>
        <end position="254"/>
    </location>
</feature>
<evidence type="ECO:0000256" key="8">
    <source>
        <dbReference type="ARBA" id="ARBA00023040"/>
    </source>
</evidence>
<evidence type="ECO:0000256" key="6">
    <source>
        <dbReference type="ARBA" id="ARBA00022725"/>
    </source>
</evidence>
<evidence type="ECO:0000256" key="3">
    <source>
        <dbReference type="ARBA" id="ARBA00022475"/>
    </source>
</evidence>
<dbReference type="InterPro" id="IPR000725">
    <property type="entry name" value="Olfact_rcpt"/>
</dbReference>
<sequence>MSTMNQTLVSEFLLQCFGNLQSFNIVIFICFLAIFTLTITGNLLINILVTRCHVLHSPMYYFLCHLSVADMLLSAIIVPNILYASLLGGKRISYLGCITQFYFFSGTTITECLLLTVMSYDRYVAICFPLHYTAVMGCYVHLSALPWLLGFTLNIIAVMPVTNFDFCKDHIIDHFYCDLAPLQKISCSDTSFVEFIVFVFSTPLFIVPCCLIVISYVYIFLTILRIPSTAGKQKAFSTCSSHLIVVGMFYGTLITKYMTPSLDHSLLVNKIVSLVHTVFTPMVNPLIYSFRNQDIRSAIQKYVCSLRKNRG</sequence>
<name>A0A8T2JM06_9PIPI</name>
<evidence type="ECO:0000256" key="4">
    <source>
        <dbReference type="ARBA" id="ARBA00022606"/>
    </source>
</evidence>
<evidence type="ECO:0000256" key="12">
    <source>
        <dbReference type="ARBA" id="ARBA00023180"/>
    </source>
</evidence>
<evidence type="ECO:0000256" key="10">
    <source>
        <dbReference type="ARBA" id="ARBA00023157"/>
    </source>
</evidence>
<keyword evidence="10" id="KW-1015">Disulfide bond</keyword>
<feature type="domain" description="G-protein coupled receptors family 1 profile" evidence="16">
    <location>
        <begin position="41"/>
        <end position="288"/>
    </location>
</feature>
<evidence type="ECO:0000256" key="13">
    <source>
        <dbReference type="ARBA" id="ARBA00023224"/>
    </source>
</evidence>
<reference evidence="17" key="1">
    <citation type="thesis" date="2020" institute="ProQuest LLC" country="789 East Eisenhower Parkway, Ann Arbor, MI, USA">
        <title>Comparative Genomics and Chromosome Evolution.</title>
        <authorList>
            <person name="Mudd A.B."/>
        </authorList>
    </citation>
    <scope>NUCLEOTIDE SEQUENCE</scope>
    <source>
        <strain evidence="17">Female2</strain>
        <tissue evidence="17">Blood</tissue>
    </source>
</reference>
<feature type="transmembrane region" description="Helical" evidence="15">
    <location>
        <begin position="92"/>
        <end position="116"/>
    </location>
</feature>
<evidence type="ECO:0000256" key="1">
    <source>
        <dbReference type="ARBA" id="ARBA00004651"/>
    </source>
</evidence>
<organism evidence="17 18">
    <name type="scientific">Hymenochirus boettgeri</name>
    <name type="common">Congo dwarf clawed frog</name>
    <dbReference type="NCBI Taxonomy" id="247094"/>
    <lineage>
        <taxon>Eukaryota</taxon>
        <taxon>Metazoa</taxon>
        <taxon>Chordata</taxon>
        <taxon>Craniata</taxon>
        <taxon>Vertebrata</taxon>
        <taxon>Euteleostomi</taxon>
        <taxon>Amphibia</taxon>
        <taxon>Batrachia</taxon>
        <taxon>Anura</taxon>
        <taxon>Pipoidea</taxon>
        <taxon>Pipidae</taxon>
        <taxon>Pipinae</taxon>
        <taxon>Hymenochirus</taxon>
    </lineage>
</organism>
<dbReference type="GO" id="GO:0004930">
    <property type="term" value="F:G protein-coupled receptor activity"/>
    <property type="evidence" value="ECO:0007669"/>
    <property type="project" value="UniProtKB-KW"/>
</dbReference>
<dbReference type="FunFam" id="1.10.1220.70:FF:000001">
    <property type="entry name" value="Olfactory receptor"/>
    <property type="match status" value="1"/>
</dbReference>
<dbReference type="InterPro" id="IPR050939">
    <property type="entry name" value="Olfactory_GPCR1"/>
</dbReference>
<dbReference type="AlphaFoldDB" id="A0A8T2JM06"/>
<evidence type="ECO:0000313" key="17">
    <source>
        <dbReference type="EMBL" id="KAG8446305.1"/>
    </source>
</evidence>
<evidence type="ECO:0000259" key="16">
    <source>
        <dbReference type="PROSITE" id="PS50262"/>
    </source>
</evidence>
<keyword evidence="8 14" id="KW-0297">G-protein coupled receptor</keyword>
<feature type="transmembrane region" description="Helical" evidence="15">
    <location>
        <begin position="195"/>
        <end position="223"/>
    </location>
</feature>
<dbReference type="InterPro" id="IPR017452">
    <property type="entry name" value="GPCR_Rhodpsn_7TM"/>
</dbReference>
<evidence type="ECO:0000256" key="2">
    <source>
        <dbReference type="ARBA" id="ARBA00010663"/>
    </source>
</evidence>
<evidence type="ECO:0000313" key="18">
    <source>
        <dbReference type="Proteomes" id="UP000812440"/>
    </source>
</evidence>
<evidence type="ECO:0000256" key="15">
    <source>
        <dbReference type="RuleBase" id="RU363047"/>
    </source>
</evidence>
<dbReference type="GO" id="GO:0004984">
    <property type="term" value="F:olfactory receptor activity"/>
    <property type="evidence" value="ECO:0007669"/>
    <property type="project" value="InterPro"/>
</dbReference>
<protein>
    <recommendedName>
        <fullName evidence="15">Olfactory receptor</fullName>
    </recommendedName>
</protein>
<evidence type="ECO:0000256" key="7">
    <source>
        <dbReference type="ARBA" id="ARBA00022989"/>
    </source>
</evidence>
<keyword evidence="4 15" id="KW-0716">Sensory transduction</keyword>
<dbReference type="Gene3D" id="1.20.1070.10">
    <property type="entry name" value="Rhodopsin 7-helix transmembrane proteins"/>
    <property type="match status" value="1"/>
</dbReference>
<dbReference type="GO" id="GO:0005886">
    <property type="term" value="C:plasma membrane"/>
    <property type="evidence" value="ECO:0007669"/>
    <property type="project" value="UniProtKB-SubCell"/>
</dbReference>
<keyword evidence="11 14" id="KW-0675">Receptor</keyword>
<dbReference type="PROSITE" id="PS00237">
    <property type="entry name" value="G_PROTEIN_RECEP_F1_1"/>
    <property type="match status" value="1"/>
</dbReference>
<dbReference type="EMBL" id="JAACNH010000003">
    <property type="protein sequence ID" value="KAG8446305.1"/>
    <property type="molecule type" value="Genomic_DNA"/>
</dbReference>
<keyword evidence="5 14" id="KW-0812">Transmembrane</keyword>
<evidence type="ECO:0000256" key="14">
    <source>
        <dbReference type="RuleBase" id="RU000688"/>
    </source>
</evidence>
<feature type="transmembrane region" description="Helical" evidence="15">
    <location>
        <begin position="266"/>
        <end position="287"/>
    </location>
</feature>
<keyword evidence="12" id="KW-0325">Glycoprotein</keyword>
<evidence type="ECO:0000256" key="5">
    <source>
        <dbReference type="ARBA" id="ARBA00022692"/>
    </source>
</evidence>
<comment type="caution">
    <text evidence="17">The sequence shown here is derived from an EMBL/GenBank/DDBJ whole genome shotgun (WGS) entry which is preliminary data.</text>
</comment>
<dbReference type="InterPro" id="IPR000276">
    <property type="entry name" value="GPCR_Rhodpsn"/>
</dbReference>
<dbReference type="PROSITE" id="PS50262">
    <property type="entry name" value="G_PROTEIN_RECEP_F1_2"/>
    <property type="match status" value="1"/>
</dbReference>
<feature type="transmembrane region" description="Helical" evidence="15">
    <location>
        <begin position="60"/>
        <end position="86"/>
    </location>
</feature>
<dbReference type="SUPFAM" id="SSF81321">
    <property type="entry name" value="Family A G protein-coupled receptor-like"/>
    <property type="match status" value="1"/>
</dbReference>
<dbReference type="PRINTS" id="PR00245">
    <property type="entry name" value="OLFACTORYR"/>
</dbReference>
<evidence type="ECO:0000256" key="9">
    <source>
        <dbReference type="ARBA" id="ARBA00023136"/>
    </source>
</evidence>
<proteinExistence type="inferred from homology"/>
<keyword evidence="13 14" id="KW-0807">Transducer</keyword>
<dbReference type="PANTHER" id="PTHR24242">
    <property type="entry name" value="G-PROTEIN COUPLED RECEPTOR"/>
    <property type="match status" value="1"/>
</dbReference>
<keyword evidence="3 15" id="KW-1003">Cell membrane</keyword>
<feature type="transmembrane region" description="Helical" evidence="15">
    <location>
        <begin position="20"/>
        <end position="48"/>
    </location>
</feature>
<evidence type="ECO:0000256" key="11">
    <source>
        <dbReference type="ARBA" id="ARBA00023170"/>
    </source>
</evidence>
<dbReference type="Pfam" id="PF13853">
    <property type="entry name" value="7tm_4"/>
    <property type="match status" value="1"/>
</dbReference>
<accession>A0A8T2JM06</accession>
<keyword evidence="6 15" id="KW-0552">Olfaction</keyword>
<gene>
    <name evidence="17" type="ORF">GDO86_013947</name>
</gene>
<dbReference type="PRINTS" id="PR00237">
    <property type="entry name" value="GPCRRHODOPSN"/>
</dbReference>
<keyword evidence="18" id="KW-1185">Reference proteome</keyword>
<dbReference type="OrthoDB" id="5967130at2759"/>
<dbReference type="FunFam" id="1.20.1070.10:FF:000010">
    <property type="entry name" value="Olfactory receptor"/>
    <property type="match status" value="1"/>
</dbReference>